<evidence type="ECO:0000313" key="25">
    <source>
        <dbReference type="Ensembl" id="ENSSBOP00000010587.1"/>
    </source>
</evidence>
<keyword evidence="14 21" id="KW-0472">Membrane</keyword>
<evidence type="ECO:0000256" key="3">
    <source>
        <dbReference type="ARBA" id="ARBA00009453"/>
    </source>
</evidence>
<evidence type="ECO:0000256" key="5">
    <source>
        <dbReference type="ARBA" id="ARBA00022553"/>
    </source>
</evidence>
<dbReference type="GeneTree" id="ENSGT00940000157078"/>
<evidence type="ECO:0000256" key="19">
    <source>
        <dbReference type="ARBA" id="ARBA00023329"/>
    </source>
</evidence>
<keyword evidence="4 21" id="KW-0813">Transport</keyword>
<dbReference type="RefSeq" id="XP_003923202.1">
    <property type="nucleotide sequence ID" value="XM_003923153.1"/>
</dbReference>
<dbReference type="GO" id="GO:0030658">
    <property type="term" value="C:transport vesicle membrane"/>
    <property type="evidence" value="ECO:0007669"/>
    <property type="project" value="UniProtKB-SubCell"/>
</dbReference>
<dbReference type="InterPro" id="IPR005821">
    <property type="entry name" value="Ion_trans_dom"/>
</dbReference>
<keyword evidence="7 21" id="KW-0107">Calcium channel</keyword>
<evidence type="ECO:0000256" key="12">
    <source>
        <dbReference type="ARBA" id="ARBA00022989"/>
    </source>
</evidence>
<keyword evidence="5" id="KW-0597">Phosphoprotein</keyword>
<evidence type="ECO:0000256" key="17">
    <source>
        <dbReference type="ARBA" id="ARBA00023286"/>
    </source>
</evidence>
<feature type="region of interest" description="Disordered" evidence="23">
    <location>
        <begin position="1809"/>
        <end position="1849"/>
    </location>
</feature>
<dbReference type="PRINTS" id="PR00779">
    <property type="entry name" value="INSP3RECEPTR"/>
</dbReference>
<evidence type="ECO:0000256" key="1">
    <source>
        <dbReference type="ARBA" id="ARBA00004477"/>
    </source>
</evidence>
<reference evidence="25" key="2">
    <citation type="submission" date="2025-09" db="UniProtKB">
        <authorList>
            <consortium name="Ensembl"/>
        </authorList>
    </citation>
    <scope>IDENTIFICATION</scope>
</reference>
<keyword evidence="17 21" id="KW-1071">Ligand-gated ion channel</keyword>
<dbReference type="PANTHER" id="PTHR45816:SF1">
    <property type="entry name" value="INOSITOL 1,4,5-TRISPHOSPHATE RECEPTOR"/>
    <property type="match status" value="1"/>
</dbReference>
<dbReference type="GeneID" id="101048916"/>
<comment type="catalytic activity">
    <reaction evidence="20">
        <text>Ca(2+)(in) = Ca(2+)(out)</text>
        <dbReference type="Rhea" id="RHEA:29671"/>
        <dbReference type="ChEBI" id="CHEBI:29108"/>
    </reaction>
</comment>
<dbReference type="Ensembl" id="ENSSBOT00000027364.1">
    <property type="protein sequence ID" value="ENSSBOP00000010587.1"/>
    <property type="gene ID" value="ENSSBOG00000021882.1"/>
</dbReference>
<keyword evidence="22" id="KW-0175">Coiled coil</keyword>
<evidence type="ECO:0000256" key="11">
    <source>
        <dbReference type="ARBA" id="ARBA00022837"/>
    </source>
</evidence>
<dbReference type="KEGG" id="sbq:101048916"/>
<feature type="transmembrane region" description="Helical" evidence="21">
    <location>
        <begin position="2268"/>
        <end position="2288"/>
    </location>
</feature>
<dbReference type="InterPro" id="IPR036300">
    <property type="entry name" value="MIR_dom_sf"/>
</dbReference>
<dbReference type="InterPro" id="IPR013662">
    <property type="entry name" value="RIH_assoc-dom"/>
</dbReference>
<dbReference type="InterPro" id="IPR016093">
    <property type="entry name" value="MIR_motif"/>
</dbReference>
<reference evidence="25" key="1">
    <citation type="submission" date="2025-08" db="UniProtKB">
        <authorList>
            <consortium name="Ensembl"/>
        </authorList>
    </citation>
    <scope>IDENTIFICATION</scope>
</reference>
<dbReference type="SUPFAM" id="SSF82109">
    <property type="entry name" value="MIR domain"/>
    <property type="match status" value="2"/>
</dbReference>
<dbReference type="Pfam" id="PF01365">
    <property type="entry name" value="RYDR_ITPR"/>
    <property type="match status" value="2"/>
</dbReference>
<comment type="domain">
    <text evidence="21">Composed of a large N-terminal cytoplasmic domain (CD) followed by a juxtamembrane domain (JD) and a transmembrane domain (TMD).</text>
</comment>
<keyword evidence="6 21" id="KW-0109">Calcium transport</keyword>
<dbReference type="Pfam" id="PF08709">
    <property type="entry name" value="Ins145_P3_rec"/>
    <property type="match status" value="1"/>
</dbReference>
<proteinExistence type="inferred from homology"/>
<dbReference type="Pfam" id="PF02815">
    <property type="entry name" value="MIR"/>
    <property type="match status" value="1"/>
</dbReference>
<evidence type="ECO:0000256" key="18">
    <source>
        <dbReference type="ARBA" id="ARBA00023303"/>
    </source>
</evidence>
<dbReference type="PANTHER" id="PTHR45816">
    <property type="entry name" value="MIR DOMAIN-CONTAINING PROTEIN"/>
    <property type="match status" value="1"/>
</dbReference>
<evidence type="ECO:0000256" key="2">
    <source>
        <dbReference type="ARBA" id="ARBA00004638"/>
    </source>
</evidence>
<keyword evidence="18 21" id="KW-0407">Ion channel</keyword>
<evidence type="ECO:0000256" key="23">
    <source>
        <dbReference type="SAM" id="MobiDB-lite"/>
    </source>
</evidence>
<organism evidence="25 26">
    <name type="scientific">Saimiri boliviensis boliviensis</name>
    <name type="common">Bolivian squirrel monkey</name>
    <dbReference type="NCBI Taxonomy" id="39432"/>
    <lineage>
        <taxon>Eukaryota</taxon>
        <taxon>Metazoa</taxon>
        <taxon>Chordata</taxon>
        <taxon>Craniata</taxon>
        <taxon>Vertebrata</taxon>
        <taxon>Euteleostomi</taxon>
        <taxon>Mammalia</taxon>
        <taxon>Eutheria</taxon>
        <taxon>Euarchontoglires</taxon>
        <taxon>Primates</taxon>
        <taxon>Haplorrhini</taxon>
        <taxon>Platyrrhini</taxon>
        <taxon>Cebidae</taxon>
        <taxon>Saimiriinae</taxon>
        <taxon>Saimiri</taxon>
    </lineage>
</organism>
<dbReference type="InterPro" id="IPR014821">
    <property type="entry name" value="Ins145_P3_rcpt"/>
</dbReference>
<dbReference type="FunFam" id="1.25.10.30:FF:000001">
    <property type="entry name" value="Inositol 1,4,5-trisphosphate receptor, type 2"/>
    <property type="match status" value="1"/>
</dbReference>
<dbReference type="FunFam" id="2.80.10.50:FF:000002">
    <property type="entry name" value="Inositol 1,4,5-trisphosphate receptor type 2"/>
    <property type="match status" value="1"/>
</dbReference>
<dbReference type="CDD" id="cd23289">
    <property type="entry name" value="beta-trefoil_MIR_ITPR3"/>
    <property type="match status" value="1"/>
</dbReference>
<evidence type="ECO:0000256" key="13">
    <source>
        <dbReference type="ARBA" id="ARBA00023065"/>
    </source>
</evidence>
<dbReference type="FunFam" id="2.80.10.50:FF:000028">
    <property type="entry name" value="Inositol 1,4,5-trisphosphate receptor type 3"/>
    <property type="match status" value="1"/>
</dbReference>
<evidence type="ECO:0000256" key="10">
    <source>
        <dbReference type="ARBA" id="ARBA00022824"/>
    </source>
</evidence>
<comment type="function">
    <text evidence="21">Receptor for inositol 1,4,5-trisphosphate, a second messenger that mediates the release of intracellular calcium.</text>
</comment>
<keyword evidence="9" id="KW-0677">Repeat</keyword>
<evidence type="ECO:0000313" key="26">
    <source>
        <dbReference type="Proteomes" id="UP000233220"/>
    </source>
</evidence>
<keyword evidence="13 21" id="KW-0406">Ion transport</keyword>
<comment type="subunit">
    <text evidence="21">Homotetramer.</text>
</comment>
<evidence type="ECO:0000256" key="9">
    <source>
        <dbReference type="ARBA" id="ARBA00022737"/>
    </source>
</evidence>
<evidence type="ECO:0000256" key="7">
    <source>
        <dbReference type="ARBA" id="ARBA00022673"/>
    </source>
</evidence>
<dbReference type="SMART" id="SM00472">
    <property type="entry name" value="MIR"/>
    <property type="match status" value="4"/>
</dbReference>
<dbReference type="GO" id="GO:0005220">
    <property type="term" value="F:inositol 1,4,5-trisphosphate-gated calcium channel activity"/>
    <property type="evidence" value="ECO:0007669"/>
    <property type="project" value="UniProtKB-UniRule"/>
</dbReference>
<dbReference type="InterPro" id="IPR000493">
    <property type="entry name" value="InsP3_rcpt"/>
</dbReference>
<dbReference type="InterPro" id="IPR000699">
    <property type="entry name" value="RIH_dom"/>
</dbReference>
<feature type="transmembrane region" description="Helical" evidence="21">
    <location>
        <begin position="2238"/>
        <end position="2256"/>
    </location>
</feature>
<dbReference type="InterPro" id="IPR035910">
    <property type="entry name" value="RyR/IP3R_RIH_dom_sf"/>
</dbReference>
<keyword evidence="15" id="KW-1015">Disulfide bond</keyword>
<evidence type="ECO:0000256" key="6">
    <source>
        <dbReference type="ARBA" id="ARBA00022568"/>
    </source>
</evidence>
<dbReference type="Gene3D" id="1.25.10.30">
    <property type="entry name" value="IP3 receptor type 1 binding core, RIH domain"/>
    <property type="match status" value="1"/>
</dbReference>
<comment type="similarity">
    <text evidence="3 21">Belongs to the InsP3 receptor family.</text>
</comment>
<dbReference type="InterPro" id="IPR015925">
    <property type="entry name" value="Ryanodine_IP3_receptor"/>
</dbReference>
<evidence type="ECO:0000256" key="15">
    <source>
        <dbReference type="ARBA" id="ARBA00023157"/>
    </source>
</evidence>
<dbReference type="OrthoDB" id="76898at2759"/>
<evidence type="ECO:0000256" key="16">
    <source>
        <dbReference type="ARBA" id="ARBA00023170"/>
    </source>
</evidence>
<feature type="transmembrane region" description="Helical" evidence="21">
    <location>
        <begin position="2324"/>
        <end position="2349"/>
    </location>
</feature>
<keyword evidence="26" id="KW-1185">Reference proteome</keyword>
<feature type="coiled-coil region" evidence="22">
    <location>
        <begin position="2629"/>
        <end position="2656"/>
    </location>
</feature>
<keyword evidence="12 21" id="KW-1133">Transmembrane helix</keyword>
<keyword evidence="8 21" id="KW-0812">Transmembrane</keyword>
<dbReference type="SUPFAM" id="SSF100909">
    <property type="entry name" value="IP3 receptor type 1 binding core, domain 2"/>
    <property type="match status" value="2"/>
</dbReference>
<feature type="domain" description="MIR" evidence="24">
    <location>
        <begin position="113"/>
        <end position="173"/>
    </location>
</feature>
<dbReference type="GO" id="GO:0031095">
    <property type="term" value="C:platelet dense tubular network membrane"/>
    <property type="evidence" value="ECO:0007669"/>
    <property type="project" value="UniProtKB-ARBA"/>
</dbReference>
<feature type="region of interest" description="Disordered" evidence="23">
    <location>
        <begin position="322"/>
        <end position="342"/>
    </location>
</feature>
<keyword evidence="11 21" id="KW-0106">Calcium</keyword>
<dbReference type="GO" id="GO:0005789">
    <property type="term" value="C:endoplasmic reticulum membrane"/>
    <property type="evidence" value="ECO:0007669"/>
    <property type="project" value="UniProtKB-SubCell"/>
</dbReference>
<evidence type="ECO:0000259" key="24">
    <source>
        <dbReference type="PROSITE" id="PS50919"/>
    </source>
</evidence>
<dbReference type="Pfam" id="PF00520">
    <property type="entry name" value="Ion_trans"/>
    <property type="match status" value="1"/>
</dbReference>
<feature type="transmembrane region" description="Helical" evidence="21">
    <location>
        <begin position="2201"/>
        <end position="2226"/>
    </location>
</feature>
<evidence type="ECO:0000256" key="22">
    <source>
        <dbReference type="SAM" id="Coils"/>
    </source>
</evidence>
<evidence type="ECO:0000256" key="4">
    <source>
        <dbReference type="ARBA" id="ARBA00022448"/>
    </source>
</evidence>
<gene>
    <name evidence="25" type="primary">ITPR3</name>
</gene>
<dbReference type="Gene3D" id="2.80.10.50">
    <property type="match status" value="2"/>
</dbReference>
<keyword evidence="10 21" id="KW-0256">Endoplasmic reticulum</keyword>
<evidence type="ECO:0000256" key="21">
    <source>
        <dbReference type="RuleBase" id="RU368044"/>
    </source>
</evidence>
<dbReference type="GO" id="GO:0070679">
    <property type="term" value="F:inositol 1,4,5 trisphosphate binding"/>
    <property type="evidence" value="ECO:0007669"/>
    <property type="project" value="UniProtKB-UniRule"/>
</dbReference>
<sequence length="2671" mass="304088">MSEMSSFLHIGDIVSLYAEGSVNGFISTLGLVDDRCVVEPAAGDLDNPPKKFRDCLFKVCPMNRYSAQKQYWKAKQTKQDKEKIADVVLLQKLQHAAQMEQKQNDTENKKVHGDVVKYGSVIQLLHMKSNKYLTVNKRLPALLEKNAMRVTLDATGNEGSWLFIQPFWKLRSNGDNVVVGDKVILNPVNAGQPLHASNYELSDNAGCKEVNSVNCNTSWKINLFMQFRDHLEEVLKGGDVVRLFHAEQEKFLTCDEYKGKLQVFLRTTLRQSATSATSSNALWEVEVVHHDPCRGGAGHWNGLYRFKHLATGNYLAAEENPSYKGDASDPKAAGMGAQGRAGRRNAGEKIKYRLVAVPHGNDIASLFELDPTTLQKTDSFVPRNSYVRLRHLCTNTWIQSTNVPIDVEEERPIRLMLGTCPTKEDKEAFAIVSVPVSEIRDLDFANDASSMLASAVEKLNEGFISQNDRRFVIQLLEDLVFFVSDVPNNGQNVLDIMVTKPNRERQKLMREQNILKQIFGILKAPFREKGGEGPLVRLEELSDQKNAPYQRMFRLCYRVLRHSQEDYRKNQEHIAKQFGMMQSQIGYDILAEDTITALLHNNRKLLEKHITKTEVETFVSLVRKNREPRFLDYLSDLCVSNHIAIPVTQELICKCVLDPKNSDILIRTELRPVKEMAQSHEYLSIEYSEEEVWLTWTDKNNEHHEKSVRQLAQEARAGNAHDENVLSYYRYQLKLFARMCLDRQYLAIDEISQQLGVDLIFLCMADEMLPFDLRASFCHLMLHVHVDRDPQELVTPVKFARLWTEIPTAITIKDYDSNLNASRDDKKNKFASTMEFVEDYLNNVVSEAVPFANEEKNKLTFEVVSLAHNLIYFGFYSFSELLRLTRTLLGIIDCVQGPPAMLQAYEEPGGKNVRRSIQGVGHMMSTMVLSRKQSVFGAPSLPAGASAAEPLDRSKFEENEDIVVMETKLKILEILQFILNVRLDYRISYLLSVFKKEFVEVFPMQDSGADGTAPAFDSTTANMNLDRIGEQAEAMFGVGKTSSMLEVDDEGGRMFLRVLIHLTMHDYAPLVSGALQLLFKHFSQRQEAMHTFKQVQLLISAQDVENYKVIKSELDRLRTMVEKSELWVDKKGSGKGEEVEAGAAKDKKERPTDEEGFLHPPGEKSSENYQIVKGILERLNKMCGVGEQMRKKQQRLLKNMDAHKVMLDLLQIPYDKGDAKMMEILRYTHQFLQKFCAGNPGNQALLHKHLHLFLTPGLLEAETMQHIFLNNYQLCSEISEPVLQHFVHLLATHGRHVQYLDFLHTVIKAEGKYVKKCQDMIMTELTNAGDDVVVFYNDKASLAHLLDMMKAARDGVEDHSPLMYHISLVDLLAACAEGKNVYTEIKCTSLLPLEDVVSVVTHEDCITEVKMAYVNFVNHCYVDTEVEMKEIYTSNHIWTLFENFTLDMARVCSKREKRLADPTLEKYVLSVVLDTINAFFSSPFSENSTSLQTHQTIVVQLLQSTTRLLECPWLQQQHKGSVEACIRTLAMVAKGRAISLPMDLDAHISSMLSSGASCAAAVQRNTSSYKATTRAFPRVTPTANQWDYKNIIEKLQDIITALEERLKPLVQAELSVLVDVLHWPELLFLEGSEAYQRCESGGFLSKLIQHTKDLMESEEKLCIKVLRTLQQMLLKKTKYGDRGNQLRKMLLQNYLQNRKSSSRGDLPDPMGTGLDQDWSAIAATQCRLDKEGATKLVCDLITSTKNEKIFQESIGLAIRLLDGGNTEIQKSFHNLMMSDKKSERFFKVLHDRMKRAQQETKSTVAVNMNDLGSQPHEDREPADPTTKGRMASFSMPVSSSRYSLGPSLRRGHEVSERVQSNEMGTAVLIMQPILRFLQLLCENHNRDLQNFLRCQNNKTNYNLVCETLQFLDIMCGSTTGGLGLLGLYINEDNVGLVIQTLETLTEYCQGPCHENQTCIVTHESNGIDIITALILNDISPLCKYRMDLVLQLKDNASKLLLALMESRHDSENAERILISLRPQELVDVIKKAYLQEEERENSEVSPREVGHNIYILALQLSRHNKQLQHLLKPVKRIQEEEAEGISSMLSLNNKQLSQMLKSSVPAQEEEEDPLAYYENHTSQIEIVRQDRSMEQIVFPVPGICQFLTEETKHRLFTTTEQDEQGSKVSDFFDQSSFLHNEMEWQRKLRSMPLIYWFSRRMTLWGSISFNLAVFINIIIAFFYPYVEGASTGVLDSPLISLLFWVLICFSIAALFTKSYSIRPLIVALILRSIYYLGIGPTLNILGALNLTNKIVFVVSFVGNRGTFIRGYKAMVMDVEFLYHVGYILTSVLGLFAHELFYSILLFDLIYREETLFNVIKSVTRNGRSILLTALLALILVYLFSIVGFLFLKDDFILEVDRLPNNHSRASPLGMPHGAAAFVGTCSGDKMECVSGVSVPEVLEEDGELDSTERACDTLLMCIVTVMNHGLRNGGGVGDILRKPSKDESLFPARVVYDLLFFFIVIIIVLNLIFGVIIDTFADLRSEKQKKEEILKTTCFICGLERDKFDNKTVSFEEHIKLEHNMWNYLYFIVLVRVKNKTDYTGPESYVAQMIKNKNLDWFPRMRAMSLVSNEGEGEQNEIRILQDKLNSTMKLVSHLTAQLNELKEQMTEQRKRRQRLGFVDVQNCMSR</sequence>
<evidence type="ECO:0000256" key="8">
    <source>
        <dbReference type="ARBA" id="ARBA00022692"/>
    </source>
</evidence>
<dbReference type="PROSITE" id="PS50919">
    <property type="entry name" value="MIR"/>
    <property type="match status" value="2"/>
</dbReference>
<keyword evidence="16 21" id="KW-0675">Receptor</keyword>
<accession>A0A2K6ST83</accession>
<comment type="subcellular location">
    <subcellularLocation>
        <location evidence="2">Cytoplasmic vesicle</location>
        <location evidence="2">Secretory vesicle membrane</location>
        <topology evidence="2">Multi-pass membrane protein</topology>
    </subcellularLocation>
    <subcellularLocation>
        <location evidence="1 21">Endoplasmic reticulum membrane</location>
        <topology evidence="1 21">Multi-pass membrane protein</topology>
    </subcellularLocation>
</comment>
<keyword evidence="19" id="KW-0968">Cytoplasmic vesicle</keyword>
<dbReference type="Proteomes" id="UP000233220">
    <property type="component" value="Unplaced"/>
</dbReference>
<evidence type="ECO:0000256" key="14">
    <source>
        <dbReference type="ARBA" id="ARBA00023136"/>
    </source>
</evidence>
<feature type="domain" description="MIR" evidence="24">
    <location>
        <begin position="232"/>
        <end position="288"/>
    </location>
</feature>
<dbReference type="Gene3D" id="1.10.287.70">
    <property type="match status" value="1"/>
</dbReference>
<dbReference type="Pfam" id="PF08454">
    <property type="entry name" value="RIH_assoc"/>
    <property type="match status" value="1"/>
</dbReference>
<dbReference type="GO" id="GO:0051209">
    <property type="term" value="P:release of sequestered calcium ion into cytosol"/>
    <property type="evidence" value="ECO:0007669"/>
    <property type="project" value="UniProtKB-UniRule"/>
</dbReference>
<protein>
    <recommendedName>
        <fullName evidence="21">Inositol 1,4,5-trisphosphate receptor</fullName>
    </recommendedName>
</protein>
<evidence type="ECO:0000256" key="20">
    <source>
        <dbReference type="ARBA" id="ARBA00036634"/>
    </source>
</evidence>
<feature type="transmembrane region" description="Helical" evidence="21">
    <location>
        <begin position="2369"/>
        <end position="2391"/>
    </location>
</feature>
<dbReference type="CTD" id="3710"/>
<feature type="transmembrane region" description="Helical" evidence="21">
    <location>
        <begin position="2498"/>
        <end position="2521"/>
    </location>
</feature>
<feature type="region of interest" description="Disordered" evidence="23">
    <location>
        <begin position="1132"/>
        <end position="1163"/>
    </location>
</feature>
<name>A0A2K6ST83_SAIBB</name>